<evidence type="ECO:0000313" key="2">
    <source>
        <dbReference type="EMBL" id="ORY85924.1"/>
    </source>
</evidence>
<dbReference type="Gene3D" id="1.10.167.10">
    <property type="entry name" value="Regulator of G-protein Signalling 4, domain 2"/>
    <property type="match status" value="1"/>
</dbReference>
<gene>
    <name evidence="2" type="ORF">LY90DRAFT_663400</name>
</gene>
<feature type="transmembrane region" description="Helical" evidence="1">
    <location>
        <begin position="43"/>
        <end position="63"/>
    </location>
</feature>
<dbReference type="OrthoDB" id="10431732at2759"/>
<keyword evidence="1" id="KW-0472">Membrane</keyword>
<evidence type="ECO:0000313" key="3">
    <source>
        <dbReference type="Proteomes" id="UP000193920"/>
    </source>
</evidence>
<evidence type="ECO:0000256" key="1">
    <source>
        <dbReference type="SAM" id="Phobius"/>
    </source>
</evidence>
<feature type="transmembrane region" description="Helical" evidence="1">
    <location>
        <begin position="168"/>
        <end position="191"/>
    </location>
</feature>
<dbReference type="SUPFAM" id="SSF48097">
    <property type="entry name" value="Regulator of G-protein signaling, RGS"/>
    <property type="match status" value="1"/>
</dbReference>
<dbReference type="InterPro" id="IPR036305">
    <property type="entry name" value="RGS_sf"/>
</dbReference>
<proteinExistence type="predicted"/>
<comment type="caution">
    <text evidence="2">The sequence shown here is derived from an EMBL/GenBank/DDBJ whole genome shotgun (WGS) entry which is preliminary data.</text>
</comment>
<feature type="transmembrane region" description="Helical" evidence="1">
    <location>
        <begin position="75"/>
        <end position="94"/>
    </location>
</feature>
<organism evidence="2 3">
    <name type="scientific">Neocallimastix californiae</name>
    <dbReference type="NCBI Taxonomy" id="1754190"/>
    <lineage>
        <taxon>Eukaryota</taxon>
        <taxon>Fungi</taxon>
        <taxon>Fungi incertae sedis</taxon>
        <taxon>Chytridiomycota</taxon>
        <taxon>Chytridiomycota incertae sedis</taxon>
        <taxon>Neocallimastigomycetes</taxon>
        <taxon>Neocallimastigales</taxon>
        <taxon>Neocallimastigaceae</taxon>
        <taxon>Neocallimastix</taxon>
    </lineage>
</organism>
<sequence>MEFPSNWDMANDKAHRLYKKCKKYYKVDEEDKFIDVFNLHPIVHVYCLGVIIYNFISIIIIILKKKSYLKVNISFTLSLLFSIGSFLTVSLYYIKKMFYFDFPCYIIPYICAVAIPMSIFSCGGMILFYLKHCYINASLYNKHYNEDKYKNYNRGFLRKISLAFSEKMVIKIILLSITLNIFYVNVLSTFNVSYTINPLLKGFCVVIYEQLPVYTLLTLFLVIFLPMAIHDISMFRANFSFGRGLLISLIFNLLFVIIYIITIFLSSYKCTKISKYIPSEIYFITLYLIFHIAHISMPMIEVFKINQHIIGLELNKKGLIRIFDDELLYKQFFEYAVKKRSVEYALFHVEYMEFKELFKANNTKVVDDSSQVFSPTVGNKDRKFIQQYETIYNKATDIFEKYFKENSELELNLPGKLIRSITDKYYEYTIYYNRNIVNTDDEHEIDLKKLNCETLYDEVHEEVIDSLFLNVYSSFAKDQKKTIKEKSNK</sequence>
<reference evidence="2 3" key="1">
    <citation type="submission" date="2016-08" db="EMBL/GenBank/DDBJ databases">
        <title>A Parts List for Fungal Cellulosomes Revealed by Comparative Genomics.</title>
        <authorList>
            <consortium name="DOE Joint Genome Institute"/>
            <person name="Haitjema C.H."/>
            <person name="Gilmore S.P."/>
            <person name="Henske J.K."/>
            <person name="Solomon K.V."/>
            <person name="De Groot R."/>
            <person name="Kuo A."/>
            <person name="Mondo S.J."/>
            <person name="Salamov A.A."/>
            <person name="Labutti K."/>
            <person name="Zhao Z."/>
            <person name="Chiniquy J."/>
            <person name="Barry K."/>
            <person name="Brewer H.M."/>
            <person name="Purvine S.O."/>
            <person name="Wright A.T."/>
            <person name="Boxma B."/>
            <person name="Van Alen T."/>
            <person name="Hackstein J.H."/>
            <person name="Baker S.E."/>
            <person name="Grigoriev I.V."/>
            <person name="O'Malley M.A."/>
        </authorList>
    </citation>
    <scope>NUCLEOTIDE SEQUENCE [LARGE SCALE GENOMIC DNA]</scope>
    <source>
        <strain evidence="2 3">G1</strain>
    </source>
</reference>
<feature type="transmembrane region" description="Helical" evidence="1">
    <location>
        <begin position="281"/>
        <end position="300"/>
    </location>
</feature>
<keyword evidence="1" id="KW-1133">Transmembrane helix</keyword>
<dbReference type="EMBL" id="MCOG01000003">
    <property type="protein sequence ID" value="ORY85924.1"/>
    <property type="molecule type" value="Genomic_DNA"/>
</dbReference>
<feature type="transmembrane region" description="Helical" evidence="1">
    <location>
        <begin position="106"/>
        <end position="130"/>
    </location>
</feature>
<name>A0A1Y2FRJ6_9FUNG</name>
<protein>
    <submittedName>
        <fullName evidence="2">Uncharacterized protein</fullName>
    </submittedName>
</protein>
<dbReference type="STRING" id="1754190.A0A1Y2FRJ6"/>
<feature type="transmembrane region" description="Helical" evidence="1">
    <location>
        <begin position="211"/>
        <end position="229"/>
    </location>
</feature>
<keyword evidence="1" id="KW-0812">Transmembrane</keyword>
<dbReference type="Proteomes" id="UP000193920">
    <property type="component" value="Unassembled WGS sequence"/>
</dbReference>
<accession>A0A1Y2FRJ6</accession>
<dbReference type="InterPro" id="IPR044926">
    <property type="entry name" value="RGS_subdomain_2"/>
</dbReference>
<keyword evidence="3" id="KW-1185">Reference proteome</keyword>
<feature type="transmembrane region" description="Helical" evidence="1">
    <location>
        <begin position="241"/>
        <end position="261"/>
    </location>
</feature>
<dbReference type="AlphaFoldDB" id="A0A1Y2FRJ6"/>